<dbReference type="Pfam" id="PF01363">
    <property type="entry name" value="FYVE"/>
    <property type="match status" value="1"/>
</dbReference>
<dbReference type="InterPro" id="IPR011011">
    <property type="entry name" value="Znf_FYVE_PHD"/>
</dbReference>
<dbReference type="GO" id="GO:0031901">
    <property type="term" value="C:early endosome membrane"/>
    <property type="evidence" value="ECO:0007669"/>
    <property type="project" value="TreeGrafter"/>
</dbReference>
<keyword evidence="3" id="KW-0862">Zinc</keyword>
<evidence type="ECO:0000256" key="4">
    <source>
        <dbReference type="PROSITE-ProRule" id="PRU00091"/>
    </source>
</evidence>
<dbReference type="Gene3D" id="3.30.40.10">
    <property type="entry name" value="Zinc/RING finger domain, C3HC4 (zinc finger)"/>
    <property type="match status" value="1"/>
</dbReference>
<dbReference type="PANTHER" id="PTHR46319">
    <property type="entry name" value="ZINC FINGER FYVE DOMAIN-CONTAINING PROTEIN"/>
    <property type="match status" value="1"/>
</dbReference>
<dbReference type="InterPro" id="IPR013083">
    <property type="entry name" value="Znf_RING/FYVE/PHD"/>
</dbReference>
<evidence type="ECO:0000256" key="2">
    <source>
        <dbReference type="ARBA" id="ARBA00022771"/>
    </source>
</evidence>
<evidence type="ECO:0000313" key="7">
    <source>
        <dbReference type="EMBL" id="KAK2569677.1"/>
    </source>
</evidence>
<dbReference type="EMBL" id="JARQWQ010000009">
    <property type="protein sequence ID" value="KAK2569677.1"/>
    <property type="molecule type" value="Genomic_DNA"/>
</dbReference>
<keyword evidence="1" id="KW-0479">Metal-binding</keyword>
<reference evidence="7" key="2">
    <citation type="journal article" date="2023" name="Science">
        <title>Genomic signatures of disease resistance in endangered staghorn corals.</title>
        <authorList>
            <person name="Vollmer S.V."/>
            <person name="Selwyn J.D."/>
            <person name="Despard B.A."/>
            <person name="Roesel C.L."/>
        </authorList>
    </citation>
    <scope>NUCLEOTIDE SEQUENCE</scope>
    <source>
        <strain evidence="7">K2</strain>
    </source>
</reference>
<comment type="caution">
    <text evidence="7">The sequence shown here is derived from an EMBL/GenBank/DDBJ whole genome shotgun (WGS) entry which is preliminary data.</text>
</comment>
<dbReference type="InterPro" id="IPR000306">
    <property type="entry name" value="Znf_FYVE"/>
</dbReference>
<dbReference type="SMART" id="SM00064">
    <property type="entry name" value="FYVE"/>
    <property type="match status" value="1"/>
</dbReference>
<dbReference type="PANTHER" id="PTHR46319:SF3">
    <property type="entry name" value="ZINC FINGER FYVE DOMAIN-CONTAINING PROTEIN"/>
    <property type="match status" value="1"/>
</dbReference>
<name>A0AAD9QY45_ACRCE</name>
<evidence type="ECO:0000259" key="6">
    <source>
        <dbReference type="PROSITE" id="PS50178"/>
    </source>
</evidence>
<accession>A0AAD9QY45</accession>
<dbReference type="GO" id="GO:0016197">
    <property type="term" value="P:endosomal transport"/>
    <property type="evidence" value="ECO:0007669"/>
    <property type="project" value="TreeGrafter"/>
</dbReference>
<dbReference type="PROSITE" id="PS50178">
    <property type="entry name" value="ZF_FYVE"/>
    <property type="match status" value="1"/>
</dbReference>
<feature type="region of interest" description="Disordered" evidence="5">
    <location>
        <begin position="213"/>
        <end position="241"/>
    </location>
</feature>
<sequence length="786" mass="85267">MASTFVPVDLDKLLDDFEENEEEINPGQLTSSSAENITGGKQLVRRSFLASYPSIEEEEEEVLSDEGSHQRRSDDRTSSDSDSDSVNGVIREAEVITNQSGFPCQAQRSPDVVDEVSAIKLKEDVDEGDSSLGLSLDIDDVYNRIEGSNSRGFDVGVERDVNDIAHAQMLDEESEALNASATAGSLCDSNVNGIALNDVECIHNKENCDAEDVVVSSSQAEDKNNETGDKRHQSNEDNWKPVVSGVPDGTHLGACWSQDQDTFVDTSEPEALNTVVQKIDFAGLNHIPDSQERSVEFTENAASLLGNQVTHDAGIKDYPNDGKCTLDVPKAGITANSSNEGDFDTNVMPMVLINEASHMHSPGHEGYSIGTNAAPWVPLHDQQEDILGDSGTCTSDIPEASDVIMHGTENSQARDSETITASDYYQIDSTPDLSQTACDHDDPDTERSQVNTEAIDADETSVPPSENELDLEQSPDMTIAMHSQGSVEARRITAGEADLGKVPPIWVPDAVATHCMNCGLKFSVIRRRHHCRACGKALCSSCCNMKFLLPYMDNKEGRVSEALMHITDDESVTDHLSTDVDNPLEDSTLDNGLEENDSAPIDDDEEMTEAAEAVPEDSTEGHVVAAATDLTLEETVPTVPPLQLPVLPSPDVLGSPLATPTSPALSDDSDCLFRLDVDNVRSLLPQDTTALPPVLRITNEGLQETVVFLLNKNLVVKVSIVKLSCCVKKKCWCFVSEGMGAANQEEMVVLLECLKKEAMIPKDVLSHFNTAFAYAKQGRNAKIIIW</sequence>
<dbReference type="Proteomes" id="UP001249851">
    <property type="component" value="Unassembled WGS sequence"/>
</dbReference>
<feature type="region of interest" description="Disordered" evidence="5">
    <location>
        <begin position="570"/>
        <end position="605"/>
    </location>
</feature>
<feature type="region of interest" description="Disordered" evidence="5">
    <location>
        <begin position="55"/>
        <end position="87"/>
    </location>
</feature>
<keyword evidence="2 4" id="KW-0863">Zinc-finger</keyword>
<protein>
    <submittedName>
        <fullName evidence="7">Zinc finger FYVE domain-containing protein 9</fullName>
    </submittedName>
</protein>
<dbReference type="AlphaFoldDB" id="A0AAD9QY45"/>
<dbReference type="GO" id="GO:0008270">
    <property type="term" value="F:zinc ion binding"/>
    <property type="evidence" value="ECO:0007669"/>
    <property type="project" value="UniProtKB-KW"/>
</dbReference>
<dbReference type="SUPFAM" id="SSF57903">
    <property type="entry name" value="FYVE/PHD zinc finger"/>
    <property type="match status" value="1"/>
</dbReference>
<reference evidence="7" key="1">
    <citation type="journal article" date="2023" name="G3 (Bethesda)">
        <title>Whole genome assembly and annotation of the endangered Caribbean coral Acropora cervicornis.</title>
        <authorList>
            <person name="Selwyn J.D."/>
            <person name="Vollmer S.V."/>
        </authorList>
    </citation>
    <scope>NUCLEOTIDE SEQUENCE</scope>
    <source>
        <strain evidence="7">K2</strain>
    </source>
</reference>
<proteinExistence type="predicted"/>
<evidence type="ECO:0000313" key="8">
    <source>
        <dbReference type="Proteomes" id="UP001249851"/>
    </source>
</evidence>
<evidence type="ECO:0000256" key="1">
    <source>
        <dbReference type="ARBA" id="ARBA00022723"/>
    </source>
</evidence>
<evidence type="ECO:0000256" key="5">
    <source>
        <dbReference type="SAM" id="MobiDB-lite"/>
    </source>
</evidence>
<gene>
    <name evidence="7" type="ORF">P5673_005510</name>
</gene>
<keyword evidence="8" id="KW-1185">Reference proteome</keyword>
<organism evidence="7 8">
    <name type="scientific">Acropora cervicornis</name>
    <name type="common">Staghorn coral</name>
    <dbReference type="NCBI Taxonomy" id="6130"/>
    <lineage>
        <taxon>Eukaryota</taxon>
        <taxon>Metazoa</taxon>
        <taxon>Cnidaria</taxon>
        <taxon>Anthozoa</taxon>
        <taxon>Hexacorallia</taxon>
        <taxon>Scleractinia</taxon>
        <taxon>Astrocoeniina</taxon>
        <taxon>Acroporidae</taxon>
        <taxon>Acropora</taxon>
    </lineage>
</organism>
<evidence type="ECO:0000256" key="3">
    <source>
        <dbReference type="ARBA" id="ARBA00022833"/>
    </source>
</evidence>
<dbReference type="InterPro" id="IPR017455">
    <property type="entry name" value="Znf_FYVE-rel"/>
</dbReference>
<feature type="compositionally biased region" description="Acidic residues" evidence="5">
    <location>
        <begin position="55"/>
        <end position="64"/>
    </location>
</feature>
<feature type="compositionally biased region" description="Acidic residues" evidence="5">
    <location>
        <begin position="582"/>
        <end position="605"/>
    </location>
</feature>
<feature type="compositionally biased region" description="Basic and acidic residues" evidence="5">
    <location>
        <begin position="66"/>
        <end position="79"/>
    </location>
</feature>
<dbReference type="CDD" id="cd15729">
    <property type="entry name" value="FYVE_endofin"/>
    <property type="match status" value="1"/>
</dbReference>
<feature type="region of interest" description="Disordered" evidence="5">
    <location>
        <begin position="430"/>
        <end position="470"/>
    </location>
</feature>
<feature type="domain" description="FYVE-type" evidence="6">
    <location>
        <begin position="509"/>
        <end position="542"/>
    </location>
</feature>
<feature type="compositionally biased region" description="Basic and acidic residues" evidence="5">
    <location>
        <begin position="220"/>
        <end position="239"/>
    </location>
</feature>